<sequence length="237" mass="23606">MSFDLVPAELLASALTAVLLSIPFSFVLAGAAISGPRRTWNRAGLAMGIGLLIGVLLAAATLFALPLGPTSALLDIGMLLGLACAIVAAVLVIIQDDGTTVSTVLGVIACVLIGLAVPADAMRAILSLSSSVLVLIAAMVIEAVALAAIVGFLVAGAGRVRALQIGVAAAGIVSAVLIGEGVLAILLRDAAGVALPQASLTAMLITALVALVIGSVVGGVLDTVRSRRQVEPIREPR</sequence>
<evidence type="ECO:0000313" key="3">
    <source>
        <dbReference type="Proteomes" id="UP000198398"/>
    </source>
</evidence>
<dbReference type="EMBL" id="CP022316">
    <property type="protein sequence ID" value="ASK65925.1"/>
    <property type="molecule type" value="Genomic_DNA"/>
</dbReference>
<feature type="transmembrane region" description="Helical" evidence="1">
    <location>
        <begin position="199"/>
        <end position="221"/>
    </location>
</feature>
<organism evidence="2 3">
    <name type="scientific">Brachybacterium avium</name>
    <dbReference type="NCBI Taxonomy" id="2017485"/>
    <lineage>
        <taxon>Bacteria</taxon>
        <taxon>Bacillati</taxon>
        <taxon>Actinomycetota</taxon>
        <taxon>Actinomycetes</taxon>
        <taxon>Micrococcales</taxon>
        <taxon>Dermabacteraceae</taxon>
        <taxon>Brachybacterium</taxon>
    </lineage>
</organism>
<feature type="transmembrane region" description="Helical" evidence="1">
    <location>
        <begin position="72"/>
        <end position="94"/>
    </location>
</feature>
<accession>A0A220UCV3</accession>
<name>A0A220UCV3_9MICO</name>
<feature type="transmembrane region" description="Helical" evidence="1">
    <location>
        <begin position="167"/>
        <end position="187"/>
    </location>
</feature>
<keyword evidence="1" id="KW-0812">Transmembrane</keyword>
<dbReference type="KEGG" id="brv:CFK39_08890"/>
<feature type="transmembrane region" description="Helical" evidence="1">
    <location>
        <begin position="12"/>
        <end position="33"/>
    </location>
</feature>
<keyword evidence="1" id="KW-1133">Transmembrane helix</keyword>
<keyword evidence="3" id="KW-1185">Reference proteome</keyword>
<dbReference type="Proteomes" id="UP000198398">
    <property type="component" value="Chromosome"/>
</dbReference>
<dbReference type="RefSeq" id="WP_089065166.1">
    <property type="nucleotide sequence ID" value="NZ_CP022316.1"/>
</dbReference>
<feature type="transmembrane region" description="Helical" evidence="1">
    <location>
        <begin position="131"/>
        <end position="155"/>
    </location>
</feature>
<gene>
    <name evidence="2" type="ORF">CFK39_08890</name>
</gene>
<reference evidence="3" key="1">
    <citation type="submission" date="2017-07" db="EMBL/GenBank/DDBJ databases">
        <title>Brachybacterium sp. VR2415.</title>
        <authorList>
            <person name="Tak E.J."/>
            <person name="Bae J.-W."/>
        </authorList>
    </citation>
    <scope>NUCLEOTIDE SEQUENCE [LARGE SCALE GENOMIC DNA]</scope>
    <source>
        <strain evidence="3">VR2415</strain>
    </source>
</reference>
<feature type="transmembrane region" description="Helical" evidence="1">
    <location>
        <begin position="101"/>
        <end position="119"/>
    </location>
</feature>
<proteinExistence type="predicted"/>
<evidence type="ECO:0000313" key="2">
    <source>
        <dbReference type="EMBL" id="ASK65925.1"/>
    </source>
</evidence>
<evidence type="ECO:0000256" key="1">
    <source>
        <dbReference type="SAM" id="Phobius"/>
    </source>
</evidence>
<feature type="transmembrane region" description="Helical" evidence="1">
    <location>
        <begin position="45"/>
        <end position="66"/>
    </location>
</feature>
<dbReference type="AlphaFoldDB" id="A0A220UCV3"/>
<keyword evidence="1" id="KW-0472">Membrane</keyword>
<protein>
    <submittedName>
        <fullName evidence="2">Uncharacterized protein</fullName>
    </submittedName>
</protein>